<gene>
    <name evidence="1" type="ORF">BN2614_LOCUS3</name>
</gene>
<comment type="caution">
    <text evidence="1">The sequence shown here is derived from an EMBL/GenBank/DDBJ whole genome shotgun (WGS) entry which is preliminary data.</text>
</comment>
<keyword evidence="2" id="KW-1185">Reference proteome</keyword>
<organism evidence="1 2">
    <name type="scientific">Gulo gulo</name>
    <name type="common">Wolverine</name>
    <name type="synonym">Gluton</name>
    <dbReference type="NCBI Taxonomy" id="48420"/>
    <lineage>
        <taxon>Eukaryota</taxon>
        <taxon>Metazoa</taxon>
        <taxon>Chordata</taxon>
        <taxon>Craniata</taxon>
        <taxon>Vertebrata</taxon>
        <taxon>Euteleostomi</taxon>
        <taxon>Mammalia</taxon>
        <taxon>Eutheria</taxon>
        <taxon>Laurasiatheria</taxon>
        <taxon>Carnivora</taxon>
        <taxon>Caniformia</taxon>
        <taxon>Musteloidea</taxon>
        <taxon>Mustelidae</taxon>
        <taxon>Guloninae</taxon>
        <taxon>Gulo</taxon>
    </lineage>
</organism>
<proteinExistence type="predicted"/>
<dbReference type="Proteomes" id="UP000269945">
    <property type="component" value="Unassembled WGS sequence"/>
</dbReference>
<dbReference type="AlphaFoldDB" id="A0A9X9LV09"/>
<protein>
    <submittedName>
        <fullName evidence="1">Uncharacterized protein</fullName>
    </submittedName>
</protein>
<accession>A0A9X9LV09</accession>
<reference evidence="1 2" key="1">
    <citation type="submission" date="2018-10" db="EMBL/GenBank/DDBJ databases">
        <authorList>
            <person name="Ekblom R."/>
            <person name="Jareborg N."/>
        </authorList>
    </citation>
    <scope>NUCLEOTIDE SEQUENCE [LARGE SCALE GENOMIC DNA]</scope>
    <source>
        <tissue evidence="1">Muscle</tissue>
    </source>
</reference>
<dbReference type="EMBL" id="CYRY02020480">
    <property type="protein sequence ID" value="VCW97073.1"/>
    <property type="molecule type" value="Genomic_DNA"/>
</dbReference>
<evidence type="ECO:0000313" key="2">
    <source>
        <dbReference type="Proteomes" id="UP000269945"/>
    </source>
</evidence>
<evidence type="ECO:0000313" key="1">
    <source>
        <dbReference type="EMBL" id="VCW97073.1"/>
    </source>
</evidence>
<name>A0A9X9LV09_GULGU</name>
<sequence length="51" mass="5602">MIAVITLMRMTVYLNSSVTLKTEFVTGNKIQKMTLIGPGSAVQLRHLIQGP</sequence>